<evidence type="ECO:0000313" key="13">
    <source>
        <dbReference type="Proteomes" id="UP000824141"/>
    </source>
</evidence>
<reference evidence="12" key="1">
    <citation type="submission" date="2020-10" db="EMBL/GenBank/DDBJ databases">
        <authorList>
            <person name="Gilroy R."/>
        </authorList>
    </citation>
    <scope>NUCLEOTIDE SEQUENCE</scope>
    <source>
        <strain evidence="12">6086</strain>
    </source>
</reference>
<evidence type="ECO:0000256" key="8">
    <source>
        <dbReference type="ARBA" id="ARBA00023027"/>
    </source>
</evidence>
<keyword evidence="6 10" id="KW-0547">Nucleotide-binding</keyword>
<evidence type="ECO:0000313" key="12">
    <source>
        <dbReference type="EMBL" id="HIS79134.1"/>
    </source>
</evidence>
<dbReference type="InterPro" id="IPR005248">
    <property type="entry name" value="NadD/NMNAT"/>
</dbReference>
<dbReference type="NCBIfam" id="TIGR00125">
    <property type="entry name" value="cyt_tran_rel"/>
    <property type="match status" value="1"/>
</dbReference>
<comment type="pathway">
    <text evidence="2 10">Cofactor biosynthesis; NAD(+) biosynthesis; deamido-NAD(+) from nicotinate D-ribonucleotide: step 1/1.</text>
</comment>
<evidence type="ECO:0000256" key="4">
    <source>
        <dbReference type="ARBA" id="ARBA00022679"/>
    </source>
</evidence>
<dbReference type="GO" id="GO:0004515">
    <property type="term" value="F:nicotinate-nucleotide adenylyltransferase activity"/>
    <property type="evidence" value="ECO:0007669"/>
    <property type="project" value="UniProtKB-UniRule"/>
</dbReference>
<dbReference type="EC" id="2.7.7.18" evidence="10"/>
<comment type="catalytic activity">
    <reaction evidence="9 10">
        <text>nicotinate beta-D-ribonucleotide + ATP + H(+) = deamido-NAD(+) + diphosphate</text>
        <dbReference type="Rhea" id="RHEA:22860"/>
        <dbReference type="ChEBI" id="CHEBI:15378"/>
        <dbReference type="ChEBI" id="CHEBI:30616"/>
        <dbReference type="ChEBI" id="CHEBI:33019"/>
        <dbReference type="ChEBI" id="CHEBI:57502"/>
        <dbReference type="ChEBI" id="CHEBI:58437"/>
        <dbReference type="EC" id="2.7.7.18"/>
    </reaction>
</comment>
<evidence type="ECO:0000259" key="11">
    <source>
        <dbReference type="Pfam" id="PF01467"/>
    </source>
</evidence>
<dbReference type="InterPro" id="IPR014729">
    <property type="entry name" value="Rossmann-like_a/b/a_fold"/>
</dbReference>
<evidence type="ECO:0000256" key="7">
    <source>
        <dbReference type="ARBA" id="ARBA00022840"/>
    </source>
</evidence>
<evidence type="ECO:0000256" key="5">
    <source>
        <dbReference type="ARBA" id="ARBA00022695"/>
    </source>
</evidence>
<dbReference type="Gene3D" id="3.40.50.620">
    <property type="entry name" value="HUPs"/>
    <property type="match status" value="1"/>
</dbReference>
<reference evidence="12" key="2">
    <citation type="journal article" date="2021" name="PeerJ">
        <title>Extensive microbial diversity within the chicken gut microbiome revealed by metagenomics and culture.</title>
        <authorList>
            <person name="Gilroy R."/>
            <person name="Ravi A."/>
            <person name="Getino M."/>
            <person name="Pursley I."/>
            <person name="Horton D.L."/>
            <person name="Alikhan N.F."/>
            <person name="Baker D."/>
            <person name="Gharbi K."/>
            <person name="Hall N."/>
            <person name="Watson M."/>
            <person name="Adriaenssens E.M."/>
            <person name="Foster-Nyarko E."/>
            <person name="Jarju S."/>
            <person name="Secka A."/>
            <person name="Antonio M."/>
            <person name="Oren A."/>
            <person name="Chaudhuri R.R."/>
            <person name="La Ragione R."/>
            <person name="Hildebrand F."/>
            <person name="Pallen M.J."/>
        </authorList>
    </citation>
    <scope>NUCLEOTIDE SEQUENCE</scope>
    <source>
        <strain evidence="12">6086</strain>
    </source>
</reference>
<comment type="function">
    <text evidence="1 10">Catalyzes the reversible adenylation of nicotinate mononucleotide (NaMN) to nicotinic acid adenine dinucleotide (NaAD).</text>
</comment>
<comment type="similarity">
    <text evidence="10">Belongs to the NadD family.</text>
</comment>
<evidence type="ECO:0000256" key="10">
    <source>
        <dbReference type="HAMAP-Rule" id="MF_00244"/>
    </source>
</evidence>
<sequence>MTKMRLGVFGGTFNPIHFGHLHIAQEFARMLGLSQVLFVPTAMPPHKQAEDLAPAADRFELCRMAVRDHPFCRVNDTEIRRGGKSYTVDTLRILTEQYPDTRLFLLMGEDMFLTLQNWREPEKIWQMADICAAPRSAEPGDELYLHQEYLETLGARVHICPITFLSVSSTMVREKAAKGESLAGLVPPPVERYIKEHGLYRRA</sequence>
<keyword evidence="4 10" id="KW-0808">Transferase</keyword>
<comment type="caution">
    <text evidence="12">The sequence shown here is derived from an EMBL/GenBank/DDBJ whole genome shotgun (WGS) entry which is preliminary data.</text>
</comment>
<evidence type="ECO:0000256" key="6">
    <source>
        <dbReference type="ARBA" id="ARBA00022741"/>
    </source>
</evidence>
<dbReference type="GO" id="GO:0005524">
    <property type="term" value="F:ATP binding"/>
    <property type="evidence" value="ECO:0007669"/>
    <property type="project" value="UniProtKB-KW"/>
</dbReference>
<organism evidence="12 13">
    <name type="scientific">Candidatus Caccousia stercoris</name>
    <dbReference type="NCBI Taxonomy" id="2840723"/>
    <lineage>
        <taxon>Bacteria</taxon>
        <taxon>Bacillati</taxon>
        <taxon>Bacillota</taxon>
        <taxon>Clostridia</taxon>
        <taxon>Eubacteriales</taxon>
        <taxon>Oscillospiraceae</taxon>
        <taxon>Oscillospiraceae incertae sedis</taxon>
        <taxon>Candidatus Caccousia</taxon>
    </lineage>
</organism>
<evidence type="ECO:0000256" key="2">
    <source>
        <dbReference type="ARBA" id="ARBA00005019"/>
    </source>
</evidence>
<dbReference type="SUPFAM" id="SSF52374">
    <property type="entry name" value="Nucleotidylyl transferase"/>
    <property type="match status" value="1"/>
</dbReference>
<dbReference type="NCBIfam" id="TIGR00482">
    <property type="entry name" value="nicotinate (nicotinamide) nucleotide adenylyltransferase"/>
    <property type="match status" value="1"/>
</dbReference>
<keyword evidence="3 10" id="KW-0662">Pyridine nucleotide biosynthesis</keyword>
<evidence type="ECO:0000256" key="9">
    <source>
        <dbReference type="ARBA" id="ARBA00048721"/>
    </source>
</evidence>
<evidence type="ECO:0000256" key="3">
    <source>
        <dbReference type="ARBA" id="ARBA00022642"/>
    </source>
</evidence>
<dbReference type="InterPro" id="IPR004821">
    <property type="entry name" value="Cyt_trans-like"/>
</dbReference>
<name>A0A9D1K1W3_9FIRM</name>
<proteinExistence type="inferred from homology"/>
<dbReference type="EMBL" id="DVJM01000144">
    <property type="protein sequence ID" value="HIS79134.1"/>
    <property type="molecule type" value="Genomic_DNA"/>
</dbReference>
<gene>
    <name evidence="10 12" type="primary">nadD</name>
    <name evidence="12" type="ORF">IAD03_07160</name>
</gene>
<dbReference type="Pfam" id="PF01467">
    <property type="entry name" value="CTP_transf_like"/>
    <property type="match status" value="1"/>
</dbReference>
<dbReference type="AlphaFoldDB" id="A0A9D1K1W3"/>
<dbReference type="NCBIfam" id="NF000840">
    <property type="entry name" value="PRK00071.1-3"/>
    <property type="match status" value="1"/>
</dbReference>
<dbReference type="Proteomes" id="UP000824141">
    <property type="component" value="Unassembled WGS sequence"/>
</dbReference>
<feature type="domain" description="Cytidyltransferase-like" evidence="11">
    <location>
        <begin position="8"/>
        <end position="174"/>
    </location>
</feature>
<dbReference type="PANTHER" id="PTHR39321">
    <property type="entry name" value="NICOTINATE-NUCLEOTIDE ADENYLYLTRANSFERASE-RELATED"/>
    <property type="match status" value="1"/>
</dbReference>
<keyword evidence="8 10" id="KW-0520">NAD</keyword>
<evidence type="ECO:0000256" key="1">
    <source>
        <dbReference type="ARBA" id="ARBA00002324"/>
    </source>
</evidence>
<dbReference type="PANTHER" id="PTHR39321:SF3">
    <property type="entry name" value="PHOSPHOPANTETHEINE ADENYLYLTRANSFERASE"/>
    <property type="match status" value="1"/>
</dbReference>
<protein>
    <recommendedName>
        <fullName evidence="10">Probable nicotinate-nucleotide adenylyltransferase</fullName>
        <ecNumber evidence="10">2.7.7.18</ecNumber>
    </recommendedName>
    <alternativeName>
        <fullName evidence="10">Deamido-NAD(+) diphosphorylase</fullName>
    </alternativeName>
    <alternativeName>
        <fullName evidence="10">Deamido-NAD(+) pyrophosphorylase</fullName>
    </alternativeName>
    <alternativeName>
        <fullName evidence="10">Nicotinate mononucleotide adenylyltransferase</fullName>
        <shortName evidence="10">NaMN adenylyltransferase</shortName>
    </alternativeName>
</protein>
<dbReference type="GO" id="GO:0009435">
    <property type="term" value="P:NAD+ biosynthetic process"/>
    <property type="evidence" value="ECO:0007669"/>
    <property type="project" value="UniProtKB-UniRule"/>
</dbReference>
<dbReference type="CDD" id="cd02165">
    <property type="entry name" value="NMNAT"/>
    <property type="match status" value="1"/>
</dbReference>
<accession>A0A9D1K1W3</accession>
<keyword evidence="5 10" id="KW-0548">Nucleotidyltransferase</keyword>
<keyword evidence="7 10" id="KW-0067">ATP-binding</keyword>
<dbReference type="HAMAP" id="MF_00244">
    <property type="entry name" value="NaMN_adenylyltr"/>
    <property type="match status" value="1"/>
</dbReference>